<organism evidence="3 4">
    <name type="scientific">Romanomermis culicivorax</name>
    <name type="common">Nematode worm</name>
    <dbReference type="NCBI Taxonomy" id="13658"/>
    <lineage>
        <taxon>Eukaryota</taxon>
        <taxon>Metazoa</taxon>
        <taxon>Ecdysozoa</taxon>
        <taxon>Nematoda</taxon>
        <taxon>Enoplea</taxon>
        <taxon>Dorylaimia</taxon>
        <taxon>Mermithida</taxon>
        <taxon>Mermithoidea</taxon>
        <taxon>Mermithidae</taxon>
        <taxon>Romanomermis</taxon>
    </lineage>
</organism>
<dbReference type="SMART" id="SM01057">
    <property type="entry name" value="Carb_anhydrase"/>
    <property type="match status" value="1"/>
</dbReference>
<name>A0A915JMH4_ROMCU</name>
<proteinExistence type="inferred from homology"/>
<dbReference type="Proteomes" id="UP000887565">
    <property type="component" value="Unplaced"/>
</dbReference>
<evidence type="ECO:0000259" key="2">
    <source>
        <dbReference type="PROSITE" id="PS51144"/>
    </source>
</evidence>
<dbReference type="GO" id="GO:0004089">
    <property type="term" value="F:carbonate dehydratase activity"/>
    <property type="evidence" value="ECO:0007669"/>
    <property type="project" value="InterPro"/>
</dbReference>
<dbReference type="InterPro" id="IPR036398">
    <property type="entry name" value="CA_dom_sf"/>
</dbReference>
<evidence type="ECO:0000313" key="3">
    <source>
        <dbReference type="Proteomes" id="UP000887565"/>
    </source>
</evidence>
<dbReference type="GO" id="GO:0006730">
    <property type="term" value="P:one-carbon metabolic process"/>
    <property type="evidence" value="ECO:0007669"/>
    <property type="project" value="TreeGrafter"/>
</dbReference>
<dbReference type="OMA" id="WNETSRG"/>
<sequence>MCAKGQHQSPVNIEPKSLLFDPTLKDLKVNKARVGGNLLNTGQFLRFGVLSAAGGKSQPVIVEDGPLGFYRYSVSHLFFHVGAAEGQGSEHAVGGQKFPAEIQIIGYNSDLYNNASEATRMPHGIVALAILVEMETSRKTENPELKQLVAAATDVIYKGKQTNIQSISIANLLPQTSHYVTYDGSLTFPGCYETVTWIIMNKPIYVSSKDMQILRDMQRTEQKESPTALLADNFRPLKPINNRVLRTNINFKTKGSACPTMYKDMYYRCE</sequence>
<dbReference type="PANTHER" id="PTHR18952:SF208">
    <property type="entry name" value="CARBONIC ANHYDRASE XA-RELATED"/>
    <property type="match status" value="1"/>
</dbReference>
<feature type="domain" description="Alpha-carbonic anhydrase" evidence="2">
    <location>
        <begin position="1"/>
        <end position="249"/>
    </location>
</feature>
<keyword evidence="3" id="KW-1185">Reference proteome</keyword>
<accession>A0A915JMH4</accession>
<evidence type="ECO:0000256" key="1">
    <source>
        <dbReference type="ARBA" id="ARBA00010718"/>
    </source>
</evidence>
<evidence type="ECO:0000313" key="4">
    <source>
        <dbReference type="WBParaSite" id="nRc.2.0.1.t27409-RA"/>
    </source>
</evidence>
<dbReference type="AlphaFoldDB" id="A0A915JMH4"/>
<dbReference type="Gene3D" id="3.10.200.10">
    <property type="entry name" value="Alpha carbonic anhydrase"/>
    <property type="match status" value="1"/>
</dbReference>
<reference evidence="4" key="1">
    <citation type="submission" date="2022-11" db="UniProtKB">
        <authorList>
            <consortium name="WormBaseParasite"/>
        </authorList>
    </citation>
    <scope>IDENTIFICATION</scope>
</reference>
<protein>
    <submittedName>
        <fullName evidence="4">Alpha-carbonic anhydrase domain-containing protein</fullName>
    </submittedName>
</protein>
<dbReference type="SUPFAM" id="SSF51069">
    <property type="entry name" value="Carbonic anhydrase"/>
    <property type="match status" value="1"/>
</dbReference>
<dbReference type="InterPro" id="IPR001148">
    <property type="entry name" value="CA_dom"/>
</dbReference>
<comment type="similarity">
    <text evidence="1">Belongs to the alpha-carbonic anhydrase family.</text>
</comment>
<dbReference type="PANTHER" id="PTHR18952">
    <property type="entry name" value="CARBONIC ANHYDRASE"/>
    <property type="match status" value="1"/>
</dbReference>
<dbReference type="Pfam" id="PF00194">
    <property type="entry name" value="Carb_anhydrase"/>
    <property type="match status" value="1"/>
</dbReference>
<dbReference type="GO" id="GO:0008270">
    <property type="term" value="F:zinc ion binding"/>
    <property type="evidence" value="ECO:0007669"/>
    <property type="project" value="InterPro"/>
</dbReference>
<dbReference type="InterPro" id="IPR023561">
    <property type="entry name" value="Carbonic_anhydrase_a-class"/>
</dbReference>
<dbReference type="WBParaSite" id="nRc.2.0.1.t27409-RA">
    <property type="protein sequence ID" value="nRc.2.0.1.t27409-RA"/>
    <property type="gene ID" value="nRc.2.0.1.g27409"/>
</dbReference>
<dbReference type="PROSITE" id="PS51144">
    <property type="entry name" value="ALPHA_CA_2"/>
    <property type="match status" value="1"/>
</dbReference>